<dbReference type="PANTHER" id="PTHR28492:SF1">
    <property type="entry name" value="UBIQUINOL-CYTOCHROME-C REDUCTASE COMPLEX ASSEMBLY FACTOR 6"/>
    <property type="match status" value="1"/>
</dbReference>
<evidence type="ECO:0000256" key="1">
    <source>
        <dbReference type="ARBA" id="ARBA00004434"/>
    </source>
</evidence>
<keyword evidence="3" id="KW-0999">Mitochondrion inner membrane</keyword>
<name>A0A6P7TSU4_9MOLL</name>
<evidence type="ECO:0000313" key="8">
    <source>
        <dbReference type="Proteomes" id="UP000515154"/>
    </source>
</evidence>
<evidence type="ECO:0000256" key="3">
    <source>
        <dbReference type="ARBA" id="ARBA00022792"/>
    </source>
</evidence>
<evidence type="ECO:0000256" key="4">
    <source>
        <dbReference type="ARBA" id="ARBA00022989"/>
    </source>
</evidence>
<protein>
    <submittedName>
        <fullName evidence="9">Uncharacterized protein LOC115226124</fullName>
    </submittedName>
</protein>
<dbReference type="PANTHER" id="PTHR28492">
    <property type="entry name" value="HYPOTHETICAL PROTEIN LOC691921"/>
    <property type="match status" value="1"/>
</dbReference>
<evidence type="ECO:0000313" key="9">
    <source>
        <dbReference type="RefSeq" id="XP_029652970.1"/>
    </source>
</evidence>
<evidence type="ECO:0000256" key="7">
    <source>
        <dbReference type="ARBA" id="ARBA00044944"/>
    </source>
</evidence>
<comment type="similarity">
    <text evidence="7">Belongs to the UQCC6 family.</text>
</comment>
<dbReference type="KEGG" id="osn:115226124"/>
<dbReference type="Proteomes" id="UP000515154">
    <property type="component" value="Linkage group LG29"/>
</dbReference>
<sequence length="82" mass="9006">MPAGVSWFSYLKHATVAMLFMMAGAQTVHLVYRPLDDLEDLVKAEKEKLQLKQPSSSNNINNNNNNNTSDSPTVTDSQGPPS</sequence>
<keyword evidence="8" id="KW-1185">Reference proteome</keyword>
<evidence type="ECO:0000256" key="5">
    <source>
        <dbReference type="ARBA" id="ARBA00023128"/>
    </source>
</evidence>
<dbReference type="GO" id="GO:0034551">
    <property type="term" value="P:mitochondrial respiratory chain complex III assembly"/>
    <property type="evidence" value="ECO:0007669"/>
    <property type="project" value="InterPro"/>
</dbReference>
<keyword evidence="5" id="KW-0496">Mitochondrion</keyword>
<dbReference type="GO" id="GO:0005743">
    <property type="term" value="C:mitochondrial inner membrane"/>
    <property type="evidence" value="ECO:0007669"/>
    <property type="project" value="UniProtKB-SubCell"/>
</dbReference>
<dbReference type="AlphaFoldDB" id="A0A6P7TSU4"/>
<dbReference type="Pfam" id="PF14990">
    <property type="entry name" value="DUF4516"/>
    <property type="match status" value="1"/>
</dbReference>
<dbReference type="RefSeq" id="XP_029652970.1">
    <property type="nucleotide sequence ID" value="XM_029797110.2"/>
</dbReference>
<evidence type="ECO:0000256" key="6">
    <source>
        <dbReference type="ARBA" id="ARBA00023136"/>
    </source>
</evidence>
<evidence type="ECO:0000256" key="2">
    <source>
        <dbReference type="ARBA" id="ARBA00022692"/>
    </source>
</evidence>
<keyword evidence="4" id="KW-1133">Transmembrane helix</keyword>
<accession>A0A6P7TSU4</accession>
<keyword evidence="6" id="KW-0472">Membrane</keyword>
<gene>
    <name evidence="9" type="primary">LOC115226124</name>
</gene>
<reference evidence="9" key="1">
    <citation type="submission" date="2025-08" db="UniProtKB">
        <authorList>
            <consortium name="RefSeq"/>
        </authorList>
    </citation>
    <scope>IDENTIFICATION</scope>
</reference>
<proteinExistence type="inferred from homology"/>
<dbReference type="InterPro" id="IPR027858">
    <property type="entry name" value="BRAWNIN"/>
</dbReference>
<organism evidence="8 9">
    <name type="scientific">Octopus sinensis</name>
    <name type="common">East Asian common octopus</name>
    <dbReference type="NCBI Taxonomy" id="2607531"/>
    <lineage>
        <taxon>Eukaryota</taxon>
        <taxon>Metazoa</taxon>
        <taxon>Spiralia</taxon>
        <taxon>Lophotrochozoa</taxon>
        <taxon>Mollusca</taxon>
        <taxon>Cephalopoda</taxon>
        <taxon>Coleoidea</taxon>
        <taxon>Octopodiformes</taxon>
        <taxon>Octopoda</taxon>
        <taxon>Incirrata</taxon>
        <taxon>Octopodidae</taxon>
        <taxon>Octopus</taxon>
    </lineage>
</organism>
<keyword evidence="2" id="KW-0812">Transmembrane</keyword>
<comment type="subcellular location">
    <subcellularLocation>
        <location evidence="1">Mitochondrion inner membrane</location>
        <topology evidence="1">Single-pass membrane protein</topology>
    </subcellularLocation>
</comment>